<name>A0A3N4IMM6_ASCIM</name>
<evidence type="ECO:0000313" key="2">
    <source>
        <dbReference type="EMBL" id="RPA86956.1"/>
    </source>
</evidence>
<feature type="compositionally biased region" description="Low complexity" evidence="1">
    <location>
        <begin position="91"/>
        <end position="107"/>
    </location>
</feature>
<feature type="compositionally biased region" description="Low complexity" evidence="1">
    <location>
        <begin position="8"/>
        <end position="20"/>
    </location>
</feature>
<feature type="compositionally biased region" description="Polar residues" evidence="1">
    <location>
        <begin position="155"/>
        <end position="164"/>
    </location>
</feature>
<gene>
    <name evidence="2" type="ORF">BJ508DRAFT_411104</name>
</gene>
<organism evidence="2 3">
    <name type="scientific">Ascobolus immersus RN42</name>
    <dbReference type="NCBI Taxonomy" id="1160509"/>
    <lineage>
        <taxon>Eukaryota</taxon>
        <taxon>Fungi</taxon>
        <taxon>Dikarya</taxon>
        <taxon>Ascomycota</taxon>
        <taxon>Pezizomycotina</taxon>
        <taxon>Pezizomycetes</taxon>
        <taxon>Pezizales</taxon>
        <taxon>Ascobolaceae</taxon>
        <taxon>Ascobolus</taxon>
    </lineage>
</organism>
<protein>
    <submittedName>
        <fullName evidence="2">Uncharacterized protein</fullName>
    </submittedName>
</protein>
<feature type="region of interest" description="Disordered" evidence="1">
    <location>
        <begin position="73"/>
        <end position="194"/>
    </location>
</feature>
<reference evidence="2 3" key="1">
    <citation type="journal article" date="2018" name="Nat. Ecol. Evol.">
        <title>Pezizomycetes genomes reveal the molecular basis of ectomycorrhizal truffle lifestyle.</title>
        <authorList>
            <person name="Murat C."/>
            <person name="Payen T."/>
            <person name="Noel B."/>
            <person name="Kuo A."/>
            <person name="Morin E."/>
            <person name="Chen J."/>
            <person name="Kohler A."/>
            <person name="Krizsan K."/>
            <person name="Balestrini R."/>
            <person name="Da Silva C."/>
            <person name="Montanini B."/>
            <person name="Hainaut M."/>
            <person name="Levati E."/>
            <person name="Barry K.W."/>
            <person name="Belfiori B."/>
            <person name="Cichocki N."/>
            <person name="Clum A."/>
            <person name="Dockter R.B."/>
            <person name="Fauchery L."/>
            <person name="Guy J."/>
            <person name="Iotti M."/>
            <person name="Le Tacon F."/>
            <person name="Lindquist E.A."/>
            <person name="Lipzen A."/>
            <person name="Malagnac F."/>
            <person name="Mello A."/>
            <person name="Molinier V."/>
            <person name="Miyauchi S."/>
            <person name="Poulain J."/>
            <person name="Riccioni C."/>
            <person name="Rubini A."/>
            <person name="Sitrit Y."/>
            <person name="Splivallo R."/>
            <person name="Traeger S."/>
            <person name="Wang M."/>
            <person name="Zifcakova L."/>
            <person name="Wipf D."/>
            <person name="Zambonelli A."/>
            <person name="Paolocci F."/>
            <person name="Nowrousian M."/>
            <person name="Ottonello S."/>
            <person name="Baldrian P."/>
            <person name="Spatafora J.W."/>
            <person name="Henrissat B."/>
            <person name="Nagy L.G."/>
            <person name="Aury J.M."/>
            <person name="Wincker P."/>
            <person name="Grigoriev I.V."/>
            <person name="Bonfante P."/>
            <person name="Martin F.M."/>
        </authorList>
    </citation>
    <scope>NUCLEOTIDE SEQUENCE [LARGE SCALE GENOMIC DNA]</scope>
    <source>
        <strain evidence="2 3">RN42</strain>
    </source>
</reference>
<evidence type="ECO:0000313" key="3">
    <source>
        <dbReference type="Proteomes" id="UP000275078"/>
    </source>
</evidence>
<feature type="compositionally biased region" description="Low complexity" evidence="1">
    <location>
        <begin position="30"/>
        <end position="44"/>
    </location>
</feature>
<accession>A0A3N4IMM6</accession>
<feature type="region of interest" description="Disordered" evidence="1">
    <location>
        <begin position="1"/>
        <end position="50"/>
    </location>
</feature>
<feature type="compositionally biased region" description="Polar residues" evidence="1">
    <location>
        <begin position="345"/>
        <end position="354"/>
    </location>
</feature>
<dbReference type="AlphaFoldDB" id="A0A3N4IMM6"/>
<proteinExistence type="predicted"/>
<sequence length="379" mass="42437">MFPQSHPVFVGQQGGSQFSGRTPGVEYQRPSVSPTSSTSSSIPTNPHQSQSGPYDIVCAKCWHQQQLYFPYPPPAASINTTTHGPYPPSSYPQHHQQPQQRQAAPQQLPEYNVYRTFHPPPAPHNPSLPKQPVSANPTPQQSLQQQQGLPAIKQEPQSPTSQNRSHQPHQQQQHPHPQSTPISHPSSHQSGIQHSILPRPIHTPLDAKAAHLPDPSQVMVTMSQSAYMNIISRLSRLEERYTLETSQKATWHQSTQILAYEYHKLAERFCTLEEEMGELLERLDDNDERLEDVETEQERGRRRWSAQRQVRRPDSGYGPTPPREVSGDGDAIMAEAAVIVKKEPGTSSSDQPLSSPGRKRSRSDAQEGAASFSKKRRDS</sequence>
<dbReference type="EMBL" id="ML119648">
    <property type="protein sequence ID" value="RPA86956.1"/>
    <property type="molecule type" value="Genomic_DNA"/>
</dbReference>
<feature type="region of interest" description="Disordered" evidence="1">
    <location>
        <begin position="290"/>
        <end position="379"/>
    </location>
</feature>
<keyword evidence="3" id="KW-1185">Reference proteome</keyword>
<dbReference type="Proteomes" id="UP000275078">
    <property type="component" value="Unassembled WGS sequence"/>
</dbReference>
<evidence type="ECO:0000256" key="1">
    <source>
        <dbReference type="SAM" id="MobiDB-lite"/>
    </source>
</evidence>
<feature type="compositionally biased region" description="Low complexity" evidence="1">
    <location>
        <begin position="168"/>
        <end position="190"/>
    </location>
</feature>